<dbReference type="PATRIC" id="fig|1367477.3.peg.4383"/>
<dbReference type="InterPro" id="IPR009776">
    <property type="entry name" value="Spore_0_M"/>
</dbReference>
<dbReference type="KEGG" id="bif:N288_21980"/>
<name>U5LHV0_9BACI</name>
<gene>
    <name evidence="1" type="ORF">N288_21980</name>
</gene>
<dbReference type="HOGENOM" id="CLU_155152_0_0_9"/>
<dbReference type="RefSeq" id="WP_022544399.1">
    <property type="nucleotide sequence ID" value="NC_022524.1"/>
</dbReference>
<reference evidence="1 2" key="1">
    <citation type="submission" date="2013-07" db="EMBL/GenBank/DDBJ databases">
        <title>Complete genome sequence of Bacillus infantis NRRL B-14911 that has potential to induce cardiac disease by antigenic mimicry.</title>
        <authorList>
            <person name="Massilamany C."/>
            <person name="Smith T.P.L."/>
            <person name="Loy J.D."/>
            <person name="Barletta R."/>
            <person name="Reddy J."/>
        </authorList>
    </citation>
    <scope>NUCLEOTIDE SEQUENCE [LARGE SCALE GENOMIC DNA]</scope>
    <source>
        <strain evidence="1 2">NRRL B-14911</strain>
    </source>
</reference>
<dbReference type="PANTHER" id="PTHR40053">
    <property type="entry name" value="SPORULATION-CONTROL PROTEIN SPO0M"/>
    <property type="match status" value="1"/>
</dbReference>
<dbReference type="STRING" id="1367477.N288_21980"/>
<accession>U5LHV0</accession>
<dbReference type="AlphaFoldDB" id="U5LHV0"/>
<protein>
    <submittedName>
        <fullName evidence="1">Sporulation protein</fullName>
    </submittedName>
</protein>
<dbReference type="Proteomes" id="UP000017805">
    <property type="component" value="Chromosome"/>
</dbReference>
<proteinExistence type="predicted"/>
<dbReference type="Pfam" id="PF07070">
    <property type="entry name" value="Spo0M"/>
    <property type="match status" value="1"/>
</dbReference>
<keyword evidence="2" id="KW-1185">Reference proteome</keyword>
<dbReference type="EMBL" id="CP006643">
    <property type="protein sequence ID" value="AGX06236.1"/>
    <property type="molecule type" value="Genomic_DNA"/>
</dbReference>
<sequence>MLLLRKYMSLIGVGSARIDLILPKLSYHPGESICGYFNIEGGTIDQQIKRIECDLVVTDETGESVVDSTTILTTKKIESDECNHMPFHFTLPETLQPSGKKRSYRFKTRMIFNEGVKSADLDEITINQA</sequence>
<organism evidence="1 2">
    <name type="scientific">Bacillus infantis NRRL B-14911</name>
    <dbReference type="NCBI Taxonomy" id="1367477"/>
    <lineage>
        <taxon>Bacteria</taxon>
        <taxon>Bacillati</taxon>
        <taxon>Bacillota</taxon>
        <taxon>Bacilli</taxon>
        <taxon>Bacillales</taxon>
        <taxon>Bacillaceae</taxon>
        <taxon>Bacillus</taxon>
    </lineage>
</organism>
<dbReference type="PANTHER" id="PTHR40053:SF1">
    <property type="entry name" value="SPORULATION-CONTROL PROTEIN SPO0M"/>
    <property type="match status" value="1"/>
</dbReference>
<evidence type="ECO:0000313" key="2">
    <source>
        <dbReference type="Proteomes" id="UP000017805"/>
    </source>
</evidence>
<evidence type="ECO:0000313" key="1">
    <source>
        <dbReference type="EMBL" id="AGX06236.1"/>
    </source>
</evidence>